<dbReference type="InterPro" id="IPR036390">
    <property type="entry name" value="WH_DNA-bd_sf"/>
</dbReference>
<dbReference type="Pfam" id="PF12840">
    <property type="entry name" value="HTH_20"/>
    <property type="match status" value="1"/>
</dbReference>
<dbReference type="InterPro" id="IPR036388">
    <property type="entry name" value="WH-like_DNA-bd_sf"/>
</dbReference>
<accession>A0A4R9K160</accession>
<sequence length="100" mass="11318">MERVASSKSIKLSDKEFTKISKALAEPRRVQILKQIGTSKEPTACGQIYESQKISPATLSHHIKELENAGLIETIRSGKFMNLSLRREVFQAYLDRLSKI</sequence>
<dbReference type="Proteomes" id="UP000297762">
    <property type="component" value="Unassembled WGS sequence"/>
</dbReference>
<dbReference type="OrthoDB" id="9794330at2"/>
<keyword evidence="6" id="KW-1185">Reference proteome</keyword>
<dbReference type="PRINTS" id="PR00778">
    <property type="entry name" value="HTHARSR"/>
</dbReference>
<evidence type="ECO:0000313" key="6">
    <source>
        <dbReference type="Proteomes" id="UP000297762"/>
    </source>
</evidence>
<keyword evidence="3" id="KW-0804">Transcription</keyword>
<dbReference type="GO" id="GO:0003677">
    <property type="term" value="F:DNA binding"/>
    <property type="evidence" value="ECO:0007669"/>
    <property type="project" value="UniProtKB-KW"/>
</dbReference>
<keyword evidence="2" id="KW-0238">DNA-binding</keyword>
<dbReference type="InterPro" id="IPR051081">
    <property type="entry name" value="HTH_MetalResp_TranReg"/>
</dbReference>
<dbReference type="InterPro" id="IPR001845">
    <property type="entry name" value="HTH_ArsR_DNA-bd_dom"/>
</dbReference>
<feature type="domain" description="HTH arsR-type" evidence="4">
    <location>
        <begin position="10"/>
        <end position="100"/>
    </location>
</feature>
<keyword evidence="1" id="KW-0805">Transcription regulation</keyword>
<dbReference type="AlphaFoldDB" id="A0A4R9K160"/>
<reference evidence="5" key="1">
    <citation type="journal article" date="2019" name="PLoS Negl. Trop. Dis.">
        <title>Revisiting the worldwide diversity of Leptospira species in the environment.</title>
        <authorList>
            <person name="Vincent A.T."/>
            <person name="Schiettekatte O."/>
            <person name="Bourhy P."/>
            <person name="Veyrier F.J."/>
            <person name="Picardeau M."/>
        </authorList>
    </citation>
    <scope>NUCLEOTIDE SEQUENCE [LARGE SCALE GENOMIC DNA]</scope>
    <source>
        <strain evidence="5">201702455</strain>
    </source>
</reference>
<dbReference type="RefSeq" id="WP_135651458.1">
    <property type="nucleotide sequence ID" value="NZ_RQGF01000042.1"/>
</dbReference>
<dbReference type="PANTHER" id="PTHR33154">
    <property type="entry name" value="TRANSCRIPTIONAL REGULATOR, ARSR FAMILY"/>
    <property type="match status" value="1"/>
</dbReference>
<name>A0A4R9K160_9LEPT</name>
<dbReference type="CDD" id="cd00090">
    <property type="entry name" value="HTH_ARSR"/>
    <property type="match status" value="1"/>
</dbReference>
<dbReference type="SUPFAM" id="SSF46785">
    <property type="entry name" value="Winged helix' DNA-binding domain"/>
    <property type="match status" value="1"/>
</dbReference>
<comment type="caution">
    <text evidence="5">The sequence shown here is derived from an EMBL/GenBank/DDBJ whole genome shotgun (WGS) entry which is preliminary data.</text>
</comment>
<gene>
    <name evidence="5" type="ORF">EHQ64_19385</name>
</gene>
<proteinExistence type="predicted"/>
<evidence type="ECO:0000256" key="2">
    <source>
        <dbReference type="ARBA" id="ARBA00023125"/>
    </source>
</evidence>
<evidence type="ECO:0000256" key="1">
    <source>
        <dbReference type="ARBA" id="ARBA00023015"/>
    </source>
</evidence>
<dbReference type="GO" id="GO:0003700">
    <property type="term" value="F:DNA-binding transcription factor activity"/>
    <property type="evidence" value="ECO:0007669"/>
    <property type="project" value="InterPro"/>
</dbReference>
<protein>
    <submittedName>
        <fullName evidence="5">ArsR family transcriptional regulator</fullName>
    </submittedName>
</protein>
<dbReference type="InterPro" id="IPR011991">
    <property type="entry name" value="ArsR-like_HTH"/>
</dbReference>
<dbReference type="EMBL" id="RQGF01000042">
    <property type="protein sequence ID" value="TGL58452.1"/>
    <property type="molecule type" value="Genomic_DNA"/>
</dbReference>
<dbReference type="PANTHER" id="PTHR33154:SF33">
    <property type="entry name" value="TRANSCRIPTIONAL REPRESSOR SDPR"/>
    <property type="match status" value="1"/>
</dbReference>
<dbReference type="SMART" id="SM00418">
    <property type="entry name" value="HTH_ARSR"/>
    <property type="match status" value="1"/>
</dbReference>
<evidence type="ECO:0000256" key="3">
    <source>
        <dbReference type="ARBA" id="ARBA00023163"/>
    </source>
</evidence>
<dbReference type="PROSITE" id="PS50987">
    <property type="entry name" value="HTH_ARSR_2"/>
    <property type="match status" value="1"/>
</dbReference>
<dbReference type="Gene3D" id="1.10.10.10">
    <property type="entry name" value="Winged helix-like DNA-binding domain superfamily/Winged helix DNA-binding domain"/>
    <property type="match status" value="1"/>
</dbReference>
<evidence type="ECO:0000313" key="5">
    <source>
        <dbReference type="EMBL" id="TGL58452.1"/>
    </source>
</evidence>
<organism evidence="5 6">
    <name type="scientific">Leptospira sarikeiensis</name>
    <dbReference type="NCBI Taxonomy" id="2484943"/>
    <lineage>
        <taxon>Bacteria</taxon>
        <taxon>Pseudomonadati</taxon>
        <taxon>Spirochaetota</taxon>
        <taxon>Spirochaetia</taxon>
        <taxon>Leptospirales</taxon>
        <taxon>Leptospiraceae</taxon>
        <taxon>Leptospira</taxon>
    </lineage>
</organism>
<evidence type="ECO:0000259" key="4">
    <source>
        <dbReference type="PROSITE" id="PS50987"/>
    </source>
</evidence>